<dbReference type="AlphaFoldDB" id="A0A8J3KPI9"/>
<organism evidence="1 2">
    <name type="scientific">Catellatospora citrea</name>
    <dbReference type="NCBI Taxonomy" id="53366"/>
    <lineage>
        <taxon>Bacteria</taxon>
        <taxon>Bacillati</taxon>
        <taxon>Actinomycetota</taxon>
        <taxon>Actinomycetes</taxon>
        <taxon>Micromonosporales</taxon>
        <taxon>Micromonosporaceae</taxon>
        <taxon>Catellatospora</taxon>
    </lineage>
</organism>
<accession>A0A8J3KPI9</accession>
<name>A0A8J3KPI9_9ACTN</name>
<proteinExistence type="predicted"/>
<evidence type="ECO:0008006" key="3">
    <source>
        <dbReference type="Google" id="ProtNLM"/>
    </source>
</evidence>
<evidence type="ECO:0000313" key="1">
    <source>
        <dbReference type="EMBL" id="GIF99009.1"/>
    </source>
</evidence>
<reference evidence="1 2" key="1">
    <citation type="submission" date="2021-01" db="EMBL/GenBank/DDBJ databases">
        <title>Whole genome shotgun sequence of Catellatospora citrea NBRC 14495.</title>
        <authorList>
            <person name="Komaki H."/>
            <person name="Tamura T."/>
        </authorList>
    </citation>
    <scope>NUCLEOTIDE SEQUENCE [LARGE SCALE GENOMIC DNA]</scope>
    <source>
        <strain evidence="1 2">NBRC 14495</strain>
    </source>
</reference>
<dbReference type="EMBL" id="BONH01000018">
    <property type="protein sequence ID" value="GIF99009.1"/>
    <property type="molecule type" value="Genomic_DNA"/>
</dbReference>
<dbReference type="Proteomes" id="UP000659904">
    <property type="component" value="Unassembled WGS sequence"/>
</dbReference>
<comment type="caution">
    <text evidence="1">The sequence shown here is derived from an EMBL/GenBank/DDBJ whole genome shotgun (WGS) entry which is preliminary data.</text>
</comment>
<keyword evidence="2" id="KW-1185">Reference proteome</keyword>
<sequence>MTESTPGLAWVAQACTLPTAHQPLRLAEFDALFATEVRTAERVDDTHLRLTMTGGPGLEASVRDLAARESACCSFFTFAVSANGSGQVTFDIKVPPASTDVLAALAERADTVRGRR</sequence>
<protein>
    <recommendedName>
        <fullName evidence="3">Arsenate reductase</fullName>
    </recommendedName>
</protein>
<gene>
    <name evidence="1" type="ORF">Cci01nite_41030</name>
</gene>
<dbReference type="RefSeq" id="WP_120318978.1">
    <property type="nucleotide sequence ID" value="NZ_BONH01000018.1"/>
</dbReference>
<evidence type="ECO:0000313" key="2">
    <source>
        <dbReference type="Proteomes" id="UP000659904"/>
    </source>
</evidence>